<gene>
    <name evidence="1" type="ORF">WMO41_07825</name>
</gene>
<name>A0ABV1HML4_9FIRM</name>
<dbReference type="Pfam" id="PF14253">
    <property type="entry name" value="AbiH"/>
    <property type="match status" value="1"/>
</dbReference>
<organism evidence="1 2">
    <name type="scientific">Ventrimonas faecis</name>
    <dbReference type="NCBI Taxonomy" id="3133170"/>
    <lineage>
        <taxon>Bacteria</taxon>
        <taxon>Bacillati</taxon>
        <taxon>Bacillota</taxon>
        <taxon>Clostridia</taxon>
        <taxon>Lachnospirales</taxon>
        <taxon>Lachnospiraceae</taxon>
        <taxon>Ventrimonas</taxon>
    </lineage>
</organism>
<comment type="caution">
    <text evidence="1">The sequence shown here is derived from an EMBL/GenBank/DDBJ whole genome shotgun (WGS) entry which is preliminary data.</text>
</comment>
<accession>A0ABV1HML4</accession>
<evidence type="ECO:0000313" key="2">
    <source>
        <dbReference type="Proteomes" id="UP001437460"/>
    </source>
</evidence>
<proteinExistence type="predicted"/>
<evidence type="ECO:0000313" key="1">
    <source>
        <dbReference type="EMBL" id="MEQ2563072.1"/>
    </source>
</evidence>
<reference evidence="1 2" key="1">
    <citation type="submission" date="2024-03" db="EMBL/GenBank/DDBJ databases">
        <title>Human intestinal bacterial collection.</title>
        <authorList>
            <person name="Pauvert C."/>
            <person name="Hitch T.C.A."/>
            <person name="Clavel T."/>
        </authorList>
    </citation>
    <scope>NUCLEOTIDE SEQUENCE [LARGE SCALE GENOMIC DNA]</scope>
    <source>
        <strain evidence="1 2">CLA-AP-H27</strain>
    </source>
</reference>
<dbReference type="Proteomes" id="UP001437460">
    <property type="component" value="Unassembled WGS sequence"/>
</dbReference>
<keyword evidence="2" id="KW-1185">Reference proteome</keyword>
<dbReference type="InterPro" id="IPR025935">
    <property type="entry name" value="AbiH"/>
</dbReference>
<protein>
    <submittedName>
        <fullName evidence="1">AbiH family protein</fullName>
    </submittedName>
</protein>
<sequence>MKKYKNLIIVGNGFDRWQNLPTSYENFRLYYQEHIISAAEALGCSFYTVTDKTGKEQKLTAVELIYGDILNPEKLEDEFFWNLEARMDRMNDQAINLHFGRSEEGRKALKKAVSEATLLLRKLFCDWVGTIEIEEKNSGFVFGDDCFVINFNYTDTLEKRFGVKARNDFHIHGSASDLNSIVVGHASHPEKPFSELIEHRFIRSEDPKKGLPRLEGLYAVEAALYETDKHVVDRMDDLCVVFMENGVHMEDIENIYVLGHSFAPADSEYFEFLHAVTWCNCNYEALSPVGHMDMELFGAMLNGNDEALMAGIILNLQYAERHSNRLNPEQEDWFAYLDEGCDDKMPYDEKLSRLAVEQRFWMEQAERTQNKLEKLAEKYGKKVPANCHSILGYMEYVDGGYMERKHSANWHISCFSSEDRKRIKRVTRDLHIKNVKCYQTIDACIGKFAVEGSGNIENPS</sequence>
<dbReference type="EMBL" id="JBBMFJ010000013">
    <property type="protein sequence ID" value="MEQ2563072.1"/>
    <property type="molecule type" value="Genomic_DNA"/>
</dbReference>
<dbReference type="RefSeq" id="WP_349229280.1">
    <property type="nucleotide sequence ID" value="NZ_JBBMFJ010000013.1"/>
</dbReference>